<evidence type="ECO:0000256" key="5">
    <source>
        <dbReference type="ARBA" id="ARBA00023136"/>
    </source>
</evidence>
<evidence type="ECO:0000259" key="8">
    <source>
        <dbReference type="PROSITE" id="PS51382"/>
    </source>
</evidence>
<comment type="similarity">
    <text evidence="2">Belongs to the SYG1 (TC 2.A.94) family.</text>
</comment>
<dbReference type="PANTHER" id="PTHR10783:SF103">
    <property type="entry name" value="SOLUTE CARRIER FAMILY 53 MEMBER 1"/>
    <property type="match status" value="1"/>
</dbReference>
<dbReference type="EMBL" id="AGNL01026840">
    <property type="protein sequence ID" value="EJK57869.1"/>
    <property type="molecule type" value="Genomic_DNA"/>
</dbReference>
<protein>
    <recommendedName>
        <fullName evidence="11">SPX domain-containing protein</fullName>
    </recommendedName>
</protein>
<feature type="transmembrane region" description="Helical" evidence="6">
    <location>
        <begin position="506"/>
        <end position="524"/>
    </location>
</feature>
<evidence type="ECO:0000313" key="10">
    <source>
        <dbReference type="Proteomes" id="UP000266841"/>
    </source>
</evidence>
<dbReference type="GO" id="GO:0006817">
    <property type="term" value="P:phosphate ion transport"/>
    <property type="evidence" value="ECO:0007669"/>
    <property type="project" value="TreeGrafter"/>
</dbReference>
<feature type="transmembrane region" description="Helical" evidence="6">
    <location>
        <begin position="775"/>
        <end position="797"/>
    </location>
</feature>
<reference evidence="9 10" key="1">
    <citation type="journal article" date="2012" name="Genome Biol.">
        <title>Genome and low-iron response of an oceanic diatom adapted to chronic iron limitation.</title>
        <authorList>
            <person name="Lommer M."/>
            <person name="Specht M."/>
            <person name="Roy A.S."/>
            <person name="Kraemer L."/>
            <person name="Andreson R."/>
            <person name="Gutowska M.A."/>
            <person name="Wolf J."/>
            <person name="Bergner S.V."/>
            <person name="Schilhabel M.B."/>
            <person name="Klostermeier U.C."/>
            <person name="Beiko R.G."/>
            <person name="Rosenstiel P."/>
            <person name="Hippler M."/>
            <person name="Laroche J."/>
        </authorList>
    </citation>
    <scope>NUCLEOTIDE SEQUENCE [LARGE SCALE GENOMIC DNA]</scope>
    <source>
        <strain evidence="9 10">CCMP1005</strain>
    </source>
</reference>
<dbReference type="PANTHER" id="PTHR10783">
    <property type="entry name" value="XENOTROPIC AND POLYTROPIC RETROVIRUS RECEPTOR 1-RELATED"/>
    <property type="match status" value="1"/>
</dbReference>
<dbReference type="PROSITE" id="PS51380">
    <property type="entry name" value="EXS"/>
    <property type="match status" value="1"/>
</dbReference>
<gene>
    <name evidence="9" type="ORF">THAOC_22049</name>
</gene>
<feature type="transmembrane region" description="Helical" evidence="6">
    <location>
        <begin position="539"/>
        <end position="558"/>
    </location>
</feature>
<keyword evidence="4 6" id="KW-1133">Transmembrane helix</keyword>
<dbReference type="GO" id="GO:0016036">
    <property type="term" value="P:cellular response to phosphate starvation"/>
    <property type="evidence" value="ECO:0007669"/>
    <property type="project" value="TreeGrafter"/>
</dbReference>
<proteinExistence type="inferred from homology"/>
<keyword evidence="10" id="KW-1185">Reference proteome</keyword>
<feature type="transmembrane region" description="Helical" evidence="6">
    <location>
        <begin position="629"/>
        <end position="649"/>
    </location>
</feature>
<dbReference type="InterPro" id="IPR004331">
    <property type="entry name" value="SPX_dom"/>
</dbReference>
<dbReference type="Pfam" id="PF03105">
    <property type="entry name" value="SPX"/>
    <property type="match status" value="1"/>
</dbReference>
<feature type="domain" description="EXS" evidence="7">
    <location>
        <begin position="537"/>
        <end position="754"/>
    </location>
</feature>
<evidence type="ECO:0000256" key="2">
    <source>
        <dbReference type="ARBA" id="ARBA00009665"/>
    </source>
</evidence>
<dbReference type="Proteomes" id="UP000266841">
    <property type="component" value="Unassembled WGS sequence"/>
</dbReference>
<evidence type="ECO:0008006" key="11">
    <source>
        <dbReference type="Google" id="ProtNLM"/>
    </source>
</evidence>
<dbReference type="AlphaFoldDB" id="K0RZF1"/>
<evidence type="ECO:0000259" key="7">
    <source>
        <dbReference type="PROSITE" id="PS51380"/>
    </source>
</evidence>
<evidence type="ECO:0000256" key="6">
    <source>
        <dbReference type="SAM" id="Phobius"/>
    </source>
</evidence>
<keyword evidence="3 6" id="KW-0812">Transmembrane</keyword>
<dbReference type="GO" id="GO:0000822">
    <property type="term" value="F:inositol hexakisphosphate binding"/>
    <property type="evidence" value="ECO:0007669"/>
    <property type="project" value="TreeGrafter"/>
</dbReference>
<evidence type="ECO:0000256" key="1">
    <source>
        <dbReference type="ARBA" id="ARBA00004141"/>
    </source>
</evidence>
<evidence type="ECO:0000313" key="9">
    <source>
        <dbReference type="EMBL" id="EJK57869.1"/>
    </source>
</evidence>
<comment type="caution">
    <text evidence="9">The sequence shown here is derived from an EMBL/GenBank/DDBJ whole genome shotgun (WGS) entry which is preliminary data.</text>
</comment>
<dbReference type="PROSITE" id="PS51382">
    <property type="entry name" value="SPX"/>
    <property type="match status" value="1"/>
</dbReference>
<dbReference type="GO" id="GO:0005886">
    <property type="term" value="C:plasma membrane"/>
    <property type="evidence" value="ECO:0007669"/>
    <property type="project" value="TreeGrafter"/>
</dbReference>
<dbReference type="OrthoDB" id="9970435at2759"/>
<keyword evidence="5 6" id="KW-0472">Membrane</keyword>
<dbReference type="eggNOG" id="KOG1162">
    <property type="taxonomic scope" value="Eukaryota"/>
</dbReference>
<name>K0RZF1_THAOC</name>
<feature type="transmembrane region" description="Helical" evidence="6">
    <location>
        <begin position="578"/>
        <end position="597"/>
    </location>
</feature>
<comment type="subcellular location">
    <subcellularLocation>
        <location evidence="1">Membrane</location>
        <topology evidence="1">Multi-pass membrane protein</topology>
    </subcellularLocation>
</comment>
<dbReference type="InterPro" id="IPR004342">
    <property type="entry name" value="EXS_C"/>
</dbReference>
<sequence>MVEFGLKLEDNKVGKWANEYIDYEKLKAVLKRAKACAEYRDSIQSRASKQVVEAVLKERKWRLESAETESPKSPKRDSPLEVTEATPLMSTDCPRSKTQLGRVDSWGSIHGAVRKVSSYLGLADEKSLLLQAYDDSDEKLKLFHKQYERELYKVQDFIDRNSADEAHRMEALLETVDAAGFNKKRKEHRERMLQRKSQSVLGSITERLETLMFKQAPHSESIDQSKRSTSSIPHLEYSVSMDFDDPENVLGDRMGNRTYSGATAENDQERLDLVRKSDSIRRAITDNYRTAKLLHNYCIMNYTGFIKIAKTFDKTFPTHKGMFKGKNCDDGRQAELLASRMEKIYAKWFCDGNVKEAQAQLLSKRGDGLMMDWTQLRLGYRLGMCSILALWVAWDCVWGQLALNEVSIGGRTAFPVFRGVFGLLSWHWFWGFAVYVWNRFRINYIYLFEFDPRNIRQADAGDMPLWIAPRVYPLILGESNWRIGWLSRRVSHLLFRCSMVKVFQDLLWTGCWLVSGDFLVATHSKHQHGHDVHVWTSTFWYKSVAIPLVCCFPLFVRFNQCLRKYMDTRKAMPNLANALKYAMSQCVTLFGAFHPLYLMHNRRDQYNITMNDEETLVISDQSKFDFFQVFWMGLFISSSLYSYWWDVFMGSWSTKLRWTWSKAHVPEEDYYAVMAADLVLRFMWVLTLLPPQSGAKFELPAYLSAISMVVELFRRTIWSFFRLENEHRQNTNGYRRVNVVPLHFNTGRCECPPLSLSHPDHKRNYNERRWVGWKVLVEIAIVSAVVIGISALSVIVAQRASQRAQLSQPSPDL</sequence>
<organism evidence="9 10">
    <name type="scientific">Thalassiosira oceanica</name>
    <name type="common">Marine diatom</name>
    <dbReference type="NCBI Taxonomy" id="159749"/>
    <lineage>
        <taxon>Eukaryota</taxon>
        <taxon>Sar</taxon>
        <taxon>Stramenopiles</taxon>
        <taxon>Ochrophyta</taxon>
        <taxon>Bacillariophyta</taxon>
        <taxon>Coscinodiscophyceae</taxon>
        <taxon>Thalassiosirophycidae</taxon>
        <taxon>Thalassiosirales</taxon>
        <taxon>Thalassiosiraceae</taxon>
        <taxon>Thalassiosira</taxon>
    </lineage>
</organism>
<dbReference type="GO" id="GO:0005794">
    <property type="term" value="C:Golgi apparatus"/>
    <property type="evidence" value="ECO:0007669"/>
    <property type="project" value="TreeGrafter"/>
</dbReference>
<feature type="transmembrane region" description="Helical" evidence="6">
    <location>
        <begin position="414"/>
        <end position="437"/>
    </location>
</feature>
<feature type="domain" description="SPX" evidence="8">
    <location>
        <begin position="2"/>
        <end position="326"/>
    </location>
</feature>
<accession>K0RZF1</accession>
<evidence type="ECO:0000256" key="3">
    <source>
        <dbReference type="ARBA" id="ARBA00022692"/>
    </source>
</evidence>
<evidence type="ECO:0000256" key="4">
    <source>
        <dbReference type="ARBA" id="ARBA00022989"/>
    </source>
</evidence>
<dbReference type="Pfam" id="PF03124">
    <property type="entry name" value="EXS"/>
    <property type="match status" value="2"/>
</dbReference>